<accession>D6A763</accession>
<protein>
    <submittedName>
        <fullName evidence="1">Predicted protein</fullName>
    </submittedName>
</protein>
<evidence type="ECO:0000313" key="1">
    <source>
        <dbReference type="EMBL" id="EFE71889.2"/>
    </source>
</evidence>
<gene>
    <name evidence="1" type="ORF">SSFG_07125</name>
</gene>
<evidence type="ECO:0000313" key="2">
    <source>
        <dbReference type="Proteomes" id="UP000003824"/>
    </source>
</evidence>
<proteinExistence type="predicted"/>
<organism evidence="1 2">
    <name type="scientific">Streptomyces viridosporus (strain ATCC 14672 / DSM 40746 / JCM 4963 / KCTC 9882 / NRRL B-12104 / FH 1290)</name>
    <name type="common">Streptomyces ghanaensis</name>
    <dbReference type="NCBI Taxonomy" id="566461"/>
    <lineage>
        <taxon>Bacteria</taxon>
        <taxon>Bacillati</taxon>
        <taxon>Actinomycetota</taxon>
        <taxon>Actinomycetes</taxon>
        <taxon>Kitasatosporales</taxon>
        <taxon>Streptomycetaceae</taxon>
        <taxon>Streptomyces</taxon>
    </lineage>
</organism>
<sequence>MTEKLSKALDDLGDHVGKKLPDAITDLVGLMSLGADES</sequence>
<dbReference type="Proteomes" id="UP000003824">
    <property type="component" value="Unassembled WGS sequence"/>
</dbReference>
<name>D6A763_STRV1</name>
<reference evidence="2" key="1">
    <citation type="submission" date="2008-12" db="EMBL/GenBank/DDBJ databases">
        <title>Annotation of Streptomyces ghanaensis ATCC 14672.</title>
        <authorList>
            <consortium name="The Broad Institute Genome Sequencing Platform"/>
            <consortium name="Broad Institute Microbial Sequencing Center"/>
            <person name="Fischbach M."/>
            <person name="Ward D."/>
            <person name="Young S."/>
            <person name="Kodira C.D."/>
            <person name="Zeng Q."/>
            <person name="Koehrsen M."/>
            <person name="Godfrey P."/>
            <person name="Alvarado L."/>
            <person name="Berlin A.M."/>
            <person name="Borenstein D."/>
            <person name="Chen Z."/>
            <person name="Engels R."/>
            <person name="Freedman E."/>
            <person name="Gellesch M."/>
            <person name="Goldberg J."/>
            <person name="Griggs A."/>
            <person name="Gujja S."/>
            <person name="Heiman D.I."/>
            <person name="Hepburn T.A."/>
            <person name="Howarth C."/>
            <person name="Jen D."/>
            <person name="Larson L."/>
            <person name="Lewis B."/>
            <person name="Mehta T."/>
            <person name="Park D."/>
            <person name="Pearson M."/>
            <person name="Roberts A."/>
            <person name="Saif S."/>
            <person name="Shea T.D."/>
            <person name="Shenoy N."/>
            <person name="Sisk P."/>
            <person name="Stolte C."/>
            <person name="Sykes S.N."/>
            <person name="Walk T."/>
            <person name="White J."/>
            <person name="Yandava C."/>
            <person name="Straight P."/>
            <person name="Clardy J."/>
            <person name="Hung D."/>
            <person name="Kolter R."/>
            <person name="Mekalanos J."/>
            <person name="Walker S."/>
            <person name="Walsh C.T."/>
            <person name="Wieland B.L.C."/>
            <person name="Ilzarbe M."/>
            <person name="Galagan J."/>
            <person name="Nusbaum C."/>
            <person name="Birren B."/>
        </authorList>
    </citation>
    <scope>NUCLEOTIDE SEQUENCE [LARGE SCALE GENOMIC DNA]</scope>
    <source>
        <strain evidence="2">ATCC 14672 / DSM 40746 / JCM 4963 / KCTC 9882 / NRRL B-12104 / FH 1290</strain>
    </source>
</reference>
<dbReference type="AlphaFoldDB" id="D6A763"/>
<dbReference type="EMBL" id="DS999641">
    <property type="protein sequence ID" value="EFE71889.2"/>
    <property type="molecule type" value="Genomic_DNA"/>
</dbReference>